<evidence type="ECO:0000256" key="4">
    <source>
        <dbReference type="ARBA" id="ARBA00023163"/>
    </source>
</evidence>
<keyword evidence="3 6" id="KW-0238">DNA-binding</keyword>
<dbReference type="OMA" id="EGKCNHA"/>
<dbReference type="Pfam" id="PF00907">
    <property type="entry name" value="T-box"/>
    <property type="match status" value="1"/>
</dbReference>
<dbReference type="GO" id="GO:0000785">
    <property type="term" value="C:chromatin"/>
    <property type="evidence" value="ECO:0007669"/>
    <property type="project" value="TreeGrafter"/>
</dbReference>
<dbReference type="PRINTS" id="PR00937">
    <property type="entry name" value="TBOX"/>
</dbReference>
<keyword evidence="4" id="KW-0804">Transcription</keyword>
<evidence type="ECO:0000313" key="9">
    <source>
        <dbReference type="Ensembl" id="ENSTGUP00000002651.2"/>
    </source>
</evidence>
<keyword evidence="10" id="KW-1185">Reference proteome</keyword>
<dbReference type="InterPro" id="IPR008967">
    <property type="entry name" value="p53-like_TF_DNA-bd_sf"/>
</dbReference>
<dbReference type="SMART" id="SM00425">
    <property type="entry name" value="TBOX"/>
    <property type="match status" value="1"/>
</dbReference>
<dbReference type="InterPro" id="IPR001699">
    <property type="entry name" value="TF_T-box"/>
</dbReference>
<name>H0YWH8_TAEGU</name>
<reference evidence="9" key="2">
    <citation type="submission" date="2025-08" db="UniProtKB">
        <authorList>
            <consortium name="Ensembl"/>
        </authorList>
    </citation>
    <scope>IDENTIFICATION</scope>
</reference>
<dbReference type="PROSITE" id="PS50252">
    <property type="entry name" value="TBOX_3"/>
    <property type="match status" value="1"/>
</dbReference>
<protein>
    <submittedName>
        <fullName evidence="9">T-box transcription factor 22</fullName>
    </submittedName>
</protein>
<dbReference type="PANTHER" id="PTHR11267">
    <property type="entry name" value="T-BOX PROTEIN-RELATED"/>
    <property type="match status" value="1"/>
</dbReference>
<evidence type="ECO:0000256" key="6">
    <source>
        <dbReference type="PROSITE-ProRule" id="PRU00201"/>
    </source>
</evidence>
<reference evidence="9" key="3">
    <citation type="submission" date="2025-09" db="UniProtKB">
        <authorList>
            <consortium name="Ensembl"/>
        </authorList>
    </citation>
    <scope>IDENTIFICATION</scope>
</reference>
<evidence type="ECO:0000256" key="7">
    <source>
        <dbReference type="SAM" id="MobiDB-lite"/>
    </source>
</evidence>
<dbReference type="GO" id="GO:0005634">
    <property type="term" value="C:nucleus"/>
    <property type="evidence" value="ECO:0007669"/>
    <property type="project" value="UniProtKB-SubCell"/>
</dbReference>
<dbReference type="HOGENOM" id="CLU_030727_1_0_1"/>
<dbReference type="Ensembl" id="ENSTGUT00000002679.2">
    <property type="protein sequence ID" value="ENSTGUP00000002651.2"/>
    <property type="gene ID" value="ENSTGUG00000002573.2"/>
</dbReference>
<dbReference type="STRING" id="59729.ENSTGUP00000002651"/>
<dbReference type="GeneTree" id="ENSGT00940000161206"/>
<dbReference type="SUPFAM" id="SSF49417">
    <property type="entry name" value="p53-like transcription factors"/>
    <property type="match status" value="1"/>
</dbReference>
<keyword evidence="2" id="KW-0805">Transcription regulation</keyword>
<dbReference type="GO" id="GO:0000981">
    <property type="term" value="F:DNA-binding transcription factor activity, RNA polymerase II-specific"/>
    <property type="evidence" value="ECO:0007669"/>
    <property type="project" value="TreeGrafter"/>
</dbReference>
<organism evidence="9 10">
    <name type="scientific">Taeniopygia guttata</name>
    <name type="common">Zebra finch</name>
    <name type="synonym">Poephila guttata</name>
    <dbReference type="NCBI Taxonomy" id="59729"/>
    <lineage>
        <taxon>Eukaryota</taxon>
        <taxon>Metazoa</taxon>
        <taxon>Chordata</taxon>
        <taxon>Craniata</taxon>
        <taxon>Vertebrata</taxon>
        <taxon>Euteleostomi</taxon>
        <taxon>Archelosauria</taxon>
        <taxon>Archosauria</taxon>
        <taxon>Dinosauria</taxon>
        <taxon>Saurischia</taxon>
        <taxon>Theropoda</taxon>
        <taxon>Coelurosauria</taxon>
        <taxon>Aves</taxon>
        <taxon>Neognathae</taxon>
        <taxon>Neoaves</taxon>
        <taxon>Telluraves</taxon>
        <taxon>Australaves</taxon>
        <taxon>Passeriformes</taxon>
        <taxon>Passeroidea</taxon>
        <taxon>Estrildidae</taxon>
        <taxon>Estrildinae</taxon>
        <taxon>Taeniopygia</taxon>
    </lineage>
</organism>
<feature type="region of interest" description="Disordered" evidence="7">
    <location>
        <begin position="18"/>
        <end position="54"/>
    </location>
</feature>
<evidence type="ECO:0000256" key="2">
    <source>
        <dbReference type="ARBA" id="ARBA00023015"/>
    </source>
</evidence>
<dbReference type="InterPro" id="IPR036960">
    <property type="entry name" value="T-box_sf"/>
</dbReference>
<comment type="subcellular location">
    <subcellularLocation>
        <location evidence="1 6">Nucleus</location>
    </subcellularLocation>
</comment>
<evidence type="ECO:0000256" key="1">
    <source>
        <dbReference type="ARBA" id="ARBA00004123"/>
    </source>
</evidence>
<accession>H0YWH8</accession>
<evidence type="ECO:0000259" key="8">
    <source>
        <dbReference type="PROSITE" id="PS50252"/>
    </source>
</evidence>
<comment type="caution">
    <text evidence="6">Lacks conserved residue(s) required for the propagation of feature annotation.</text>
</comment>
<dbReference type="PROSITE" id="PS01283">
    <property type="entry name" value="TBOX_1"/>
    <property type="match status" value="1"/>
</dbReference>
<proteinExistence type="predicted"/>
<dbReference type="GO" id="GO:0001708">
    <property type="term" value="P:cell fate specification"/>
    <property type="evidence" value="ECO:0007669"/>
    <property type="project" value="TreeGrafter"/>
</dbReference>
<reference evidence="9 10" key="1">
    <citation type="journal article" date="2010" name="Nature">
        <title>The genome of a songbird.</title>
        <authorList>
            <person name="Warren W.C."/>
            <person name="Clayton D.F."/>
            <person name="Ellegren H."/>
            <person name="Arnold A.P."/>
            <person name="Hillier L.W."/>
            <person name="Kunstner A."/>
            <person name="Searle S."/>
            <person name="White S."/>
            <person name="Vilella A.J."/>
            <person name="Fairley S."/>
            <person name="Heger A."/>
            <person name="Kong L."/>
            <person name="Ponting C.P."/>
            <person name="Jarvis E.D."/>
            <person name="Mello C.V."/>
            <person name="Minx P."/>
            <person name="Lovell P."/>
            <person name="Velho T.A."/>
            <person name="Ferris M."/>
            <person name="Balakrishnan C.N."/>
            <person name="Sinha S."/>
            <person name="Blatti C."/>
            <person name="London S.E."/>
            <person name="Li Y."/>
            <person name="Lin Y.C."/>
            <person name="George J."/>
            <person name="Sweedler J."/>
            <person name="Southey B."/>
            <person name="Gunaratne P."/>
            <person name="Watson M."/>
            <person name="Nam K."/>
            <person name="Backstrom N."/>
            <person name="Smeds L."/>
            <person name="Nabholz B."/>
            <person name="Itoh Y."/>
            <person name="Whitney O."/>
            <person name="Pfenning A.R."/>
            <person name="Howard J."/>
            <person name="Volker M."/>
            <person name="Skinner B.M."/>
            <person name="Griffin D.K."/>
            <person name="Ye L."/>
            <person name="McLaren W.M."/>
            <person name="Flicek P."/>
            <person name="Quesada V."/>
            <person name="Velasco G."/>
            <person name="Lopez-Otin C."/>
            <person name="Puente X.S."/>
            <person name="Olender T."/>
            <person name="Lancet D."/>
            <person name="Smit A.F."/>
            <person name="Hubley R."/>
            <person name="Konkel M.K."/>
            <person name="Walker J.A."/>
            <person name="Batzer M.A."/>
            <person name="Gu W."/>
            <person name="Pollock D.D."/>
            <person name="Chen L."/>
            <person name="Cheng Z."/>
            <person name="Eichler E.E."/>
            <person name="Stapley J."/>
            <person name="Slate J."/>
            <person name="Ekblom R."/>
            <person name="Birkhead T."/>
            <person name="Burke T."/>
            <person name="Burt D."/>
            <person name="Scharff C."/>
            <person name="Adam I."/>
            <person name="Richard H."/>
            <person name="Sultan M."/>
            <person name="Soldatov A."/>
            <person name="Lehrach H."/>
            <person name="Edwards S.V."/>
            <person name="Yang S.P."/>
            <person name="Li X."/>
            <person name="Graves T."/>
            <person name="Fulton L."/>
            <person name="Nelson J."/>
            <person name="Chinwalla A."/>
            <person name="Hou S."/>
            <person name="Mardis E.R."/>
            <person name="Wilson R.K."/>
        </authorList>
    </citation>
    <scope>NUCLEOTIDE SEQUENCE [LARGE SCALE GENOMIC DNA]</scope>
</reference>
<dbReference type="InParanoid" id="H0YWH8"/>
<dbReference type="GO" id="GO:0000978">
    <property type="term" value="F:RNA polymerase II cis-regulatory region sequence-specific DNA binding"/>
    <property type="evidence" value="ECO:0007669"/>
    <property type="project" value="InterPro"/>
</dbReference>
<sequence length="447" mass="49212">MALSSRAHAFSVEALVGRSAKRKVPEGRDEEPGPGCRPGRRAPEAGGYRREPGAAGTAGLELWRRFHDIGTEMIITKAGRRMFPSVRVKVKGLEPLQQYYIAIDVVPVDSKRYRYVYHSSQWMVAGNTDHSCITPQIISFDRVKLTNNEMDDKGHIILQSMHKYKPRVHVIAQDSRFDLAQIQSLPAEGVQTFSFQETEFTTVTAYQNQQVPGAGGMESPGRGVLDGLLETYPWRPPLALDFKAFGADSQGNSIGNQVIHSQWTPSPLNPLLSPSCSPSHASLARQQPGHVVPRELPAPPQHSLYYKICPTSFLRQQALLLPSHEKLGATNPHLLPHFMVDVPKLSSLKNAKAEDLNAQCLQAPGSAGQMLYGLHASGNIFPSSPIAREALNCSLHPPYGLYGYNFSVPSRLMNAAGHFKVSDSIPAALRDGRCNHSNWHPTINHCL</sequence>
<dbReference type="GO" id="GO:0045893">
    <property type="term" value="P:positive regulation of DNA-templated transcription"/>
    <property type="evidence" value="ECO:0007669"/>
    <property type="project" value="InterPro"/>
</dbReference>
<feature type="domain" description="T-box" evidence="8">
    <location>
        <begin position="57"/>
        <end position="211"/>
    </location>
</feature>
<evidence type="ECO:0000313" key="10">
    <source>
        <dbReference type="Proteomes" id="UP000007754"/>
    </source>
</evidence>
<dbReference type="InterPro" id="IPR018186">
    <property type="entry name" value="TF_T-box_CS"/>
</dbReference>
<dbReference type="Proteomes" id="UP000007754">
    <property type="component" value="Chromosome 4A"/>
</dbReference>
<dbReference type="InterPro" id="IPR046360">
    <property type="entry name" value="T-box_DNA-bd"/>
</dbReference>
<dbReference type="PANTHER" id="PTHR11267:SF116">
    <property type="entry name" value="T-BOX TRANSCRIPTION FACTOR TBX22"/>
    <property type="match status" value="1"/>
</dbReference>
<evidence type="ECO:0000256" key="3">
    <source>
        <dbReference type="ARBA" id="ARBA00023125"/>
    </source>
</evidence>
<feature type="compositionally biased region" description="Basic and acidic residues" evidence="7">
    <location>
        <begin position="41"/>
        <end position="52"/>
    </location>
</feature>
<dbReference type="AlphaFoldDB" id="H0YWH8"/>
<keyword evidence="5 6" id="KW-0539">Nucleus</keyword>
<evidence type="ECO:0000256" key="5">
    <source>
        <dbReference type="ARBA" id="ARBA00023242"/>
    </source>
</evidence>
<dbReference type="GO" id="GO:0000122">
    <property type="term" value="P:negative regulation of transcription by RNA polymerase II"/>
    <property type="evidence" value="ECO:0007669"/>
    <property type="project" value="Ensembl"/>
</dbReference>
<dbReference type="Gene3D" id="2.60.40.820">
    <property type="entry name" value="Transcription factor, T-box"/>
    <property type="match status" value="2"/>
</dbReference>